<evidence type="ECO:0000256" key="3">
    <source>
        <dbReference type="ARBA" id="ARBA00022475"/>
    </source>
</evidence>
<gene>
    <name evidence="8" type="ORF">E0F26_00100</name>
</gene>
<accession>A0ABY6Q4N9</accession>
<dbReference type="PANTHER" id="PTHR23513">
    <property type="entry name" value="INTEGRAL MEMBRANE EFFLUX PROTEIN-RELATED"/>
    <property type="match status" value="1"/>
</dbReference>
<feature type="transmembrane region" description="Helical" evidence="7">
    <location>
        <begin position="146"/>
        <end position="170"/>
    </location>
</feature>
<dbReference type="InterPro" id="IPR010290">
    <property type="entry name" value="TM_effector"/>
</dbReference>
<keyword evidence="2" id="KW-0813">Transport</keyword>
<dbReference type="Proteomes" id="UP001317963">
    <property type="component" value="Chromosome"/>
</dbReference>
<evidence type="ECO:0000313" key="8">
    <source>
        <dbReference type="EMBL" id="UZP73231.1"/>
    </source>
</evidence>
<protein>
    <submittedName>
        <fullName evidence="8">MFS transporter</fullName>
    </submittedName>
</protein>
<organism evidence="8 9">
    <name type="scientific">Candidatus Paraluminiphilus aquimaris</name>
    <dbReference type="NCBI Taxonomy" id="2518994"/>
    <lineage>
        <taxon>Bacteria</taxon>
        <taxon>Pseudomonadati</taxon>
        <taxon>Pseudomonadota</taxon>
        <taxon>Gammaproteobacteria</taxon>
        <taxon>Cellvibrionales</taxon>
        <taxon>Halieaceae</taxon>
        <taxon>Candidatus Paraluminiphilus</taxon>
    </lineage>
</organism>
<feature type="transmembrane region" description="Helical" evidence="7">
    <location>
        <begin position="351"/>
        <end position="370"/>
    </location>
</feature>
<dbReference type="PANTHER" id="PTHR23513:SF11">
    <property type="entry name" value="STAPHYLOFERRIN A TRANSPORTER"/>
    <property type="match status" value="1"/>
</dbReference>
<evidence type="ECO:0000313" key="9">
    <source>
        <dbReference type="Proteomes" id="UP001317963"/>
    </source>
</evidence>
<sequence length="419" mass="44752">MCREKRQVKHSALNAPRFRRYYPASWCSGLGSWMLRFLLGWNAWELTQSALWVGIVSALMLAPALLLSPYFGVQSDRINPRYGLIWSMLIHGAIAMSGALATYFGMLNLSVLLILATALGSVSAMHSPMRLALVPLLVPREALPSAVGLTAMSFNIARILGPAICATIIARAGATWAWSTPVLIFAASGFILKSLGGVGTRQKRAHGSVNSEFVDGLRYVFSAAPLVIILALTSINGFLGRSFIELLPAVSGRLIAGGAAELAWLTAAAGGGAVLGGFLMSRLRADIRYLYNMSVMAMLFAAGLLSNLFWITDLSSLFVLVGLLSLSTTLAGTACQTLAQLVIDPPYHGRVMSLWSMTMMAAPAVGAAIHGAVAEWLGFVVAFAFAAFFGVLSLIGLYRRRRGMTEDAPVAKVTMSDSR</sequence>
<dbReference type="Pfam" id="PF05977">
    <property type="entry name" value="MFS_3"/>
    <property type="match status" value="1"/>
</dbReference>
<evidence type="ECO:0000256" key="1">
    <source>
        <dbReference type="ARBA" id="ARBA00004651"/>
    </source>
</evidence>
<feature type="transmembrane region" description="Helical" evidence="7">
    <location>
        <begin position="376"/>
        <end position="398"/>
    </location>
</feature>
<keyword evidence="6 7" id="KW-0472">Membrane</keyword>
<dbReference type="Gene3D" id="1.20.1250.20">
    <property type="entry name" value="MFS general substrate transporter like domains"/>
    <property type="match status" value="1"/>
</dbReference>
<feature type="transmembrane region" description="Helical" evidence="7">
    <location>
        <begin position="317"/>
        <end position="339"/>
    </location>
</feature>
<evidence type="ECO:0000256" key="4">
    <source>
        <dbReference type="ARBA" id="ARBA00022692"/>
    </source>
</evidence>
<feature type="transmembrane region" description="Helical" evidence="7">
    <location>
        <begin position="21"/>
        <end position="44"/>
    </location>
</feature>
<feature type="transmembrane region" description="Helical" evidence="7">
    <location>
        <begin position="255"/>
        <end position="278"/>
    </location>
</feature>
<feature type="transmembrane region" description="Helical" evidence="7">
    <location>
        <begin position="216"/>
        <end position="235"/>
    </location>
</feature>
<evidence type="ECO:0000256" key="6">
    <source>
        <dbReference type="ARBA" id="ARBA00023136"/>
    </source>
</evidence>
<dbReference type="RefSeq" id="WP_279242010.1">
    <property type="nucleotide sequence ID" value="NZ_CP036501.1"/>
</dbReference>
<reference evidence="8 9" key="1">
    <citation type="submission" date="2019-02" db="EMBL/GenBank/DDBJ databases">
        <title>Halieaceae_genomes.</title>
        <authorList>
            <person name="Li S.-H."/>
        </authorList>
    </citation>
    <scope>NUCLEOTIDE SEQUENCE [LARGE SCALE GENOMIC DNA]</scope>
    <source>
        <strain evidence="8 9">JH123</strain>
    </source>
</reference>
<dbReference type="EMBL" id="CP036501">
    <property type="protein sequence ID" value="UZP73231.1"/>
    <property type="molecule type" value="Genomic_DNA"/>
</dbReference>
<name>A0ABY6Q4N9_9GAMM</name>
<feature type="transmembrane region" description="Helical" evidence="7">
    <location>
        <begin position="176"/>
        <end position="195"/>
    </location>
</feature>
<feature type="transmembrane region" description="Helical" evidence="7">
    <location>
        <begin position="290"/>
        <end position="311"/>
    </location>
</feature>
<keyword evidence="4 7" id="KW-0812">Transmembrane</keyword>
<comment type="subcellular location">
    <subcellularLocation>
        <location evidence="1">Cell membrane</location>
        <topology evidence="1">Multi-pass membrane protein</topology>
    </subcellularLocation>
</comment>
<evidence type="ECO:0000256" key="2">
    <source>
        <dbReference type="ARBA" id="ARBA00022448"/>
    </source>
</evidence>
<dbReference type="SUPFAM" id="SSF103473">
    <property type="entry name" value="MFS general substrate transporter"/>
    <property type="match status" value="1"/>
</dbReference>
<feature type="transmembrane region" description="Helical" evidence="7">
    <location>
        <begin position="50"/>
        <end position="71"/>
    </location>
</feature>
<feature type="transmembrane region" description="Helical" evidence="7">
    <location>
        <begin position="107"/>
        <end position="125"/>
    </location>
</feature>
<dbReference type="CDD" id="cd06173">
    <property type="entry name" value="MFS_MefA_like"/>
    <property type="match status" value="1"/>
</dbReference>
<keyword evidence="5 7" id="KW-1133">Transmembrane helix</keyword>
<evidence type="ECO:0000256" key="5">
    <source>
        <dbReference type="ARBA" id="ARBA00022989"/>
    </source>
</evidence>
<feature type="transmembrane region" description="Helical" evidence="7">
    <location>
        <begin position="83"/>
        <end position="101"/>
    </location>
</feature>
<evidence type="ECO:0000256" key="7">
    <source>
        <dbReference type="SAM" id="Phobius"/>
    </source>
</evidence>
<dbReference type="InterPro" id="IPR036259">
    <property type="entry name" value="MFS_trans_sf"/>
</dbReference>
<keyword evidence="3" id="KW-1003">Cell membrane</keyword>
<proteinExistence type="predicted"/>
<keyword evidence="9" id="KW-1185">Reference proteome</keyword>